<dbReference type="EMBL" id="CP007141">
    <property type="protein sequence ID" value="AJC74724.1"/>
    <property type="molecule type" value="Genomic_DNA"/>
</dbReference>
<keyword evidence="2" id="KW-1185">Reference proteome</keyword>
<reference evidence="1 2" key="1">
    <citation type="submission" date="2014-01" db="EMBL/GenBank/DDBJ databases">
        <title>Genome sequencing of Thermotog hypogea.</title>
        <authorList>
            <person name="Zhang X."/>
            <person name="Alvare G."/>
            <person name="Fristensky B."/>
            <person name="Chen L."/>
            <person name="Suen T."/>
            <person name="Chen Q."/>
            <person name="Ma K."/>
        </authorList>
    </citation>
    <scope>NUCLEOTIDE SEQUENCE [LARGE SCALE GENOMIC DNA]</scope>
    <source>
        <strain evidence="1 2">DSM 11164</strain>
    </source>
</reference>
<dbReference type="PaxDb" id="1123384-AJ81_04765"/>
<name>A0A0X1KTY1_9THEM</name>
<dbReference type="Proteomes" id="UP000077469">
    <property type="component" value="Chromosome"/>
</dbReference>
<dbReference type="PATRIC" id="fig|1123384.7.peg.939"/>
<evidence type="ECO:0000313" key="1">
    <source>
        <dbReference type="EMBL" id="AJC74724.1"/>
    </source>
</evidence>
<proteinExistence type="predicted"/>
<dbReference type="STRING" id="1123384.AJ81_04765"/>
<sequence length="95" mass="10538">MFPRFEHEAQGTVITKELSEAVPMGRLLRIPLLCCALVLLLFGCGASQEQKSTIEKLAEDLIKAIENFFTSPNIYLAVIFVRDGNVVVYPKPIAT</sequence>
<accession>A0A0X1KTY1</accession>
<protein>
    <submittedName>
        <fullName evidence="1">Uncharacterized protein</fullName>
    </submittedName>
</protein>
<evidence type="ECO:0000313" key="2">
    <source>
        <dbReference type="Proteomes" id="UP000077469"/>
    </source>
</evidence>
<gene>
    <name evidence="1" type="ORF">AJ81_04765</name>
</gene>
<organism evidence="1 2">
    <name type="scientific">Pseudothermotoga hypogea DSM 11164 = NBRC 106472</name>
    <dbReference type="NCBI Taxonomy" id="1123384"/>
    <lineage>
        <taxon>Bacteria</taxon>
        <taxon>Thermotogati</taxon>
        <taxon>Thermotogota</taxon>
        <taxon>Thermotogae</taxon>
        <taxon>Thermotogales</taxon>
        <taxon>Thermotogaceae</taxon>
        <taxon>Pseudothermotoga</taxon>
    </lineage>
</organism>
<dbReference type="KEGG" id="phy:AJ81_04765"/>
<dbReference type="AlphaFoldDB" id="A0A0X1KTY1"/>